<feature type="region of interest" description="Disordered" evidence="1">
    <location>
        <begin position="1"/>
        <end position="21"/>
    </location>
</feature>
<dbReference type="AlphaFoldDB" id="A0A2P2QLU4"/>
<reference evidence="2" key="1">
    <citation type="submission" date="2018-02" db="EMBL/GenBank/DDBJ databases">
        <title>Rhizophora mucronata_Transcriptome.</title>
        <authorList>
            <person name="Meera S.P."/>
            <person name="Sreeshan A."/>
            <person name="Augustine A."/>
        </authorList>
    </citation>
    <scope>NUCLEOTIDE SEQUENCE</scope>
    <source>
        <tissue evidence="2">Leaf</tissue>
    </source>
</reference>
<accession>A0A2P2QLU4</accession>
<evidence type="ECO:0000256" key="1">
    <source>
        <dbReference type="SAM" id="MobiDB-lite"/>
    </source>
</evidence>
<evidence type="ECO:0000313" key="2">
    <source>
        <dbReference type="EMBL" id="MBX67953.1"/>
    </source>
</evidence>
<organism evidence="2">
    <name type="scientific">Rhizophora mucronata</name>
    <name type="common">Asiatic mangrove</name>
    <dbReference type="NCBI Taxonomy" id="61149"/>
    <lineage>
        <taxon>Eukaryota</taxon>
        <taxon>Viridiplantae</taxon>
        <taxon>Streptophyta</taxon>
        <taxon>Embryophyta</taxon>
        <taxon>Tracheophyta</taxon>
        <taxon>Spermatophyta</taxon>
        <taxon>Magnoliopsida</taxon>
        <taxon>eudicotyledons</taxon>
        <taxon>Gunneridae</taxon>
        <taxon>Pentapetalae</taxon>
        <taxon>rosids</taxon>
        <taxon>fabids</taxon>
        <taxon>Malpighiales</taxon>
        <taxon>Rhizophoraceae</taxon>
        <taxon>Rhizophora</taxon>
    </lineage>
</organism>
<dbReference type="EMBL" id="GGEC01087469">
    <property type="protein sequence ID" value="MBX67953.1"/>
    <property type="molecule type" value="Transcribed_RNA"/>
</dbReference>
<proteinExistence type="predicted"/>
<protein>
    <submittedName>
        <fullName evidence="2">Uncharacterized protein</fullName>
    </submittedName>
</protein>
<sequence length="21" mass="2443">MDLKQLLETDTNSLLAEKHSR</sequence>
<name>A0A2P2QLU4_RHIMU</name>